<reference evidence="2" key="1">
    <citation type="submission" date="2021-12" db="EMBL/GenBank/DDBJ databases">
        <authorList>
            <person name="King R."/>
        </authorList>
    </citation>
    <scope>NUCLEOTIDE SEQUENCE</scope>
</reference>
<evidence type="ECO:0008006" key="4">
    <source>
        <dbReference type="Google" id="ProtNLM"/>
    </source>
</evidence>
<keyword evidence="3" id="KW-1185">Reference proteome</keyword>
<evidence type="ECO:0000313" key="2">
    <source>
        <dbReference type="EMBL" id="CAH0390095.1"/>
    </source>
</evidence>
<gene>
    <name evidence="2" type="ORF">BEMITA_LOCUS8852</name>
</gene>
<evidence type="ECO:0000256" key="1">
    <source>
        <dbReference type="SAM" id="MobiDB-lite"/>
    </source>
</evidence>
<dbReference type="GO" id="GO:0006368">
    <property type="term" value="P:transcription elongation by RNA polymerase II"/>
    <property type="evidence" value="ECO:0007669"/>
    <property type="project" value="InterPro"/>
</dbReference>
<proteinExistence type="predicted"/>
<feature type="compositionally biased region" description="Acidic residues" evidence="1">
    <location>
        <begin position="311"/>
        <end position="325"/>
    </location>
</feature>
<dbReference type="GO" id="GO:0035556">
    <property type="term" value="P:intracellular signal transduction"/>
    <property type="evidence" value="ECO:0007669"/>
    <property type="project" value="TreeGrafter"/>
</dbReference>
<accession>A0A9P0AD25</accession>
<evidence type="ECO:0000313" key="3">
    <source>
        <dbReference type="Proteomes" id="UP001152759"/>
    </source>
</evidence>
<dbReference type="GO" id="GO:0003711">
    <property type="term" value="F:transcription elongation factor activity"/>
    <property type="evidence" value="ECO:0007669"/>
    <property type="project" value="InterPro"/>
</dbReference>
<name>A0A9P0AD25_BEMTA</name>
<dbReference type="Proteomes" id="UP001152759">
    <property type="component" value="Chromosome 5"/>
</dbReference>
<dbReference type="InterPro" id="IPR051375">
    <property type="entry name" value="Tuftelin_GRINL1A/MYZAP/CCD68"/>
</dbReference>
<dbReference type="EMBL" id="OU963866">
    <property type="protein sequence ID" value="CAH0390095.1"/>
    <property type="molecule type" value="Genomic_DNA"/>
</dbReference>
<dbReference type="Pfam" id="PF15328">
    <property type="entry name" value="GCOM2"/>
    <property type="match status" value="1"/>
</dbReference>
<feature type="region of interest" description="Disordered" evidence="1">
    <location>
        <begin position="156"/>
        <end position="178"/>
    </location>
</feature>
<organism evidence="2 3">
    <name type="scientific">Bemisia tabaci</name>
    <name type="common">Sweetpotato whitefly</name>
    <name type="synonym">Aleurodes tabaci</name>
    <dbReference type="NCBI Taxonomy" id="7038"/>
    <lineage>
        <taxon>Eukaryota</taxon>
        <taxon>Metazoa</taxon>
        <taxon>Ecdysozoa</taxon>
        <taxon>Arthropoda</taxon>
        <taxon>Hexapoda</taxon>
        <taxon>Insecta</taxon>
        <taxon>Pterygota</taxon>
        <taxon>Neoptera</taxon>
        <taxon>Paraneoptera</taxon>
        <taxon>Hemiptera</taxon>
        <taxon>Sternorrhyncha</taxon>
        <taxon>Aleyrodoidea</taxon>
        <taxon>Aleyrodidae</taxon>
        <taxon>Aleyrodinae</taxon>
        <taxon>Bemisia</taxon>
    </lineage>
</organism>
<dbReference type="PANTHER" id="PTHR23171">
    <property type="entry name" value="GDOWN1"/>
    <property type="match status" value="1"/>
</dbReference>
<dbReference type="PANTHER" id="PTHR23171:SF13">
    <property type="entry name" value="DNA-DIRECTED RNA POLYMERASE II SUBUNIT GRINL1A"/>
    <property type="match status" value="1"/>
</dbReference>
<sequence length="341" mass="38536">MLESKIKRVPGRLPPISSQDKESQVEDISKLPKSKLLELIDRQKKIVNNRAFLSRLPDKGAKITSKYENLLAELKKREDTETNLCSLMSTLAVGKQEVADIEWTGNCNPGISRTKAADEGAEDSDSEDVDPLKIIATHSGAGFAKKELRIEKPQESLIKESDLKDDDAPNRLGTTNEQEEEVASALRNIEEYAVHLCEKFDVTSPKKDEKFYPHKTVKEKHVNKSKESLSQKDKPWWEVTAATPPLPVHETVKVVSLKESLVIQQKQAEQLKEVQAKHAAERLIRMRGIFPDSTSVPSNFGDYREHKEVDSDGTSDDEEKECLDEEVERERDVAVFYNVVD</sequence>
<feature type="region of interest" description="Disordered" evidence="1">
    <location>
        <begin position="1"/>
        <end position="27"/>
    </location>
</feature>
<feature type="region of interest" description="Disordered" evidence="1">
    <location>
        <begin position="292"/>
        <end position="325"/>
    </location>
</feature>
<dbReference type="InterPro" id="IPR026213">
    <property type="entry name" value="GRINL1"/>
</dbReference>
<feature type="compositionally biased region" description="Basic and acidic residues" evidence="1">
    <location>
        <begin position="156"/>
        <end position="169"/>
    </location>
</feature>
<dbReference type="PRINTS" id="PR02085">
    <property type="entry name" value="POLR2GRINL1"/>
</dbReference>
<protein>
    <recommendedName>
        <fullName evidence="4">DNA-directed RNA polymerase II subunit GRINL1A</fullName>
    </recommendedName>
</protein>
<dbReference type="GO" id="GO:0005634">
    <property type="term" value="C:nucleus"/>
    <property type="evidence" value="ECO:0007669"/>
    <property type="project" value="InterPro"/>
</dbReference>
<dbReference type="AlphaFoldDB" id="A0A9P0AD25"/>